<dbReference type="RefSeq" id="WP_102162760.1">
    <property type="nucleotide sequence ID" value="NZ_PNFZ01000007.1"/>
</dbReference>
<dbReference type="EMBL" id="PNFZ01000007">
    <property type="protein sequence ID" value="PMB97411.1"/>
    <property type="molecule type" value="Genomic_DNA"/>
</dbReference>
<name>A0A2N6PFF1_9MICO</name>
<accession>A0A2N6PFF1</accession>
<keyword evidence="3" id="KW-1185">Reference proteome</keyword>
<dbReference type="AlphaFoldDB" id="A0A2N6PFF1"/>
<dbReference type="Gene3D" id="3.10.450.50">
    <property type="match status" value="1"/>
</dbReference>
<evidence type="ECO:0000259" key="1">
    <source>
        <dbReference type="Pfam" id="PF17775"/>
    </source>
</evidence>
<dbReference type="Pfam" id="PF17775">
    <property type="entry name" value="YchJ_M-like"/>
    <property type="match status" value="1"/>
</dbReference>
<dbReference type="SUPFAM" id="SSF54427">
    <property type="entry name" value="NTF2-like"/>
    <property type="match status" value="1"/>
</dbReference>
<protein>
    <submittedName>
        <fullName evidence="2">Zinc chelation protein SecC</fullName>
    </submittedName>
</protein>
<organism evidence="2 3">
    <name type="scientific">Brevibacterium luteolum</name>
    <dbReference type="NCBI Taxonomy" id="199591"/>
    <lineage>
        <taxon>Bacteria</taxon>
        <taxon>Bacillati</taxon>
        <taxon>Actinomycetota</taxon>
        <taxon>Actinomycetes</taxon>
        <taxon>Micrococcales</taxon>
        <taxon>Brevibacteriaceae</taxon>
        <taxon>Brevibacterium</taxon>
    </lineage>
</organism>
<feature type="domain" description="YchJ-like middle NTF2-like" evidence="1">
    <location>
        <begin position="42"/>
        <end position="135"/>
    </location>
</feature>
<dbReference type="InterPro" id="IPR032710">
    <property type="entry name" value="NTF2-like_dom_sf"/>
</dbReference>
<evidence type="ECO:0000313" key="2">
    <source>
        <dbReference type="EMBL" id="PMB97411.1"/>
    </source>
</evidence>
<reference evidence="2 3" key="1">
    <citation type="submission" date="2017-09" db="EMBL/GenBank/DDBJ databases">
        <title>Bacterial strain isolated from the female urinary microbiota.</title>
        <authorList>
            <person name="Thomas-White K."/>
            <person name="Kumar N."/>
            <person name="Forster S."/>
            <person name="Putonti C."/>
            <person name="Lawley T."/>
            <person name="Wolfe A.J."/>
        </authorList>
    </citation>
    <scope>NUCLEOTIDE SEQUENCE [LARGE SCALE GENOMIC DNA]</scope>
    <source>
        <strain evidence="2 3">UMB0680</strain>
    </source>
</reference>
<proteinExistence type="predicted"/>
<dbReference type="InterPro" id="IPR048469">
    <property type="entry name" value="YchJ-like_M"/>
</dbReference>
<sequence>MTTHAFSRSSGGATCPCGGLPKGAAFRDCCQPALNLQTWPATAEALMRSRYCAFATGNGDHLFRTWDPRTRPADTSPPVADWVRLEILHTEAGGEDDTEGIVEFRAHCIEDKKKHIIHEVSTFAKRAGRWVYVDALEASGQPAATP</sequence>
<comment type="caution">
    <text evidence="2">The sequence shown here is derived from an EMBL/GenBank/DDBJ whole genome shotgun (WGS) entry which is preliminary data.</text>
</comment>
<evidence type="ECO:0000313" key="3">
    <source>
        <dbReference type="Proteomes" id="UP000235703"/>
    </source>
</evidence>
<dbReference type="Proteomes" id="UP000235703">
    <property type="component" value="Unassembled WGS sequence"/>
</dbReference>
<dbReference type="OrthoDB" id="21421at2"/>
<gene>
    <name evidence="2" type="ORF">CJ198_11545</name>
</gene>